<protein>
    <submittedName>
        <fullName evidence="2">Uncharacterized protein</fullName>
    </submittedName>
</protein>
<feature type="transmembrane region" description="Helical" evidence="1">
    <location>
        <begin position="66"/>
        <end position="90"/>
    </location>
</feature>
<gene>
    <name evidence="2" type="ORF">F8O03_13295</name>
</gene>
<dbReference type="AlphaFoldDB" id="A0A7J5B091"/>
<feature type="transmembrane region" description="Helical" evidence="1">
    <location>
        <begin position="20"/>
        <end position="46"/>
    </location>
</feature>
<keyword evidence="1" id="KW-0472">Membrane</keyword>
<sequence length="217" mass="24441">MSTHFDKTFRADPRFARKRVAGHTWFGIALILAGFVCIVFTAQNFIPLAEWAREGGEDSALVRNRMAGITPLVMIAIELVGIAWGVYLLIVGARPWHVAATGTRLRKRYYGFHLSDQTFFHEAHRRFATGDPSVFAPFPHQVDGGQTVVMIWTADADQTAFVGISWDQNRRRTHNLPLISHTGPRYQALDAALRNKLYKPLPDEHNPLLRPGTRPAD</sequence>
<dbReference type="OrthoDB" id="5120056at2"/>
<dbReference type="Proteomes" id="UP000490386">
    <property type="component" value="Unassembled WGS sequence"/>
</dbReference>
<keyword evidence="1" id="KW-1133">Transmembrane helix</keyword>
<proteinExistence type="predicted"/>
<reference evidence="2 3" key="1">
    <citation type="submission" date="2019-09" db="EMBL/GenBank/DDBJ databases">
        <title>Phylogeny of genus Pseudoclavibacter and closely related genus.</title>
        <authorList>
            <person name="Li Y."/>
        </authorList>
    </citation>
    <scope>NUCLEOTIDE SEQUENCE [LARGE SCALE GENOMIC DNA]</scope>
    <source>
        <strain evidence="2 3">THG-MD12</strain>
    </source>
</reference>
<keyword evidence="1" id="KW-0812">Transmembrane</keyword>
<organism evidence="2 3">
    <name type="scientific">Pseudoclavibacter terrae</name>
    <dbReference type="NCBI Taxonomy" id="1530195"/>
    <lineage>
        <taxon>Bacteria</taxon>
        <taxon>Bacillati</taxon>
        <taxon>Actinomycetota</taxon>
        <taxon>Actinomycetes</taxon>
        <taxon>Micrococcales</taxon>
        <taxon>Microbacteriaceae</taxon>
        <taxon>Pseudoclavibacter</taxon>
    </lineage>
</organism>
<dbReference type="EMBL" id="WBJX01000004">
    <property type="protein sequence ID" value="KAB1637249.1"/>
    <property type="molecule type" value="Genomic_DNA"/>
</dbReference>
<evidence type="ECO:0000256" key="1">
    <source>
        <dbReference type="SAM" id="Phobius"/>
    </source>
</evidence>
<dbReference type="RefSeq" id="WP_151424273.1">
    <property type="nucleotide sequence ID" value="NZ_WBJX01000004.1"/>
</dbReference>
<keyword evidence="3" id="KW-1185">Reference proteome</keyword>
<evidence type="ECO:0000313" key="2">
    <source>
        <dbReference type="EMBL" id="KAB1637249.1"/>
    </source>
</evidence>
<accession>A0A7J5B091</accession>
<comment type="caution">
    <text evidence="2">The sequence shown here is derived from an EMBL/GenBank/DDBJ whole genome shotgun (WGS) entry which is preliminary data.</text>
</comment>
<name>A0A7J5B091_9MICO</name>
<evidence type="ECO:0000313" key="3">
    <source>
        <dbReference type="Proteomes" id="UP000490386"/>
    </source>
</evidence>